<evidence type="ECO:0000313" key="2">
    <source>
        <dbReference type="RefSeq" id="XP_075092379.1"/>
    </source>
</evidence>
<protein>
    <submittedName>
        <fullName evidence="2">Uncharacterized protein LOC142172614</fullName>
    </submittedName>
</protein>
<proteinExistence type="predicted"/>
<reference evidence="1" key="1">
    <citation type="journal article" date="2014" name="Nat. Commun.">
        <title>The tobacco genome sequence and its comparison with those of tomato and potato.</title>
        <authorList>
            <person name="Sierro N."/>
            <person name="Battey J.N."/>
            <person name="Ouadi S."/>
            <person name="Bakaher N."/>
            <person name="Bovet L."/>
            <person name="Willig A."/>
            <person name="Goepfert S."/>
            <person name="Peitsch M.C."/>
            <person name="Ivanov N.V."/>
        </authorList>
    </citation>
    <scope>NUCLEOTIDE SEQUENCE [LARGE SCALE GENOMIC DNA]</scope>
</reference>
<name>A0AC58T5C7_TOBAC</name>
<gene>
    <name evidence="2" type="primary">LOC142172614</name>
</gene>
<dbReference type="Proteomes" id="UP000790787">
    <property type="component" value="Chromosome 18"/>
</dbReference>
<dbReference type="RefSeq" id="XP_075092379.1">
    <property type="nucleotide sequence ID" value="XM_075236278.1"/>
</dbReference>
<accession>A0AC58T5C7</accession>
<evidence type="ECO:0000313" key="1">
    <source>
        <dbReference type="Proteomes" id="UP000790787"/>
    </source>
</evidence>
<reference evidence="2" key="2">
    <citation type="submission" date="2025-08" db="UniProtKB">
        <authorList>
            <consortium name="RefSeq"/>
        </authorList>
    </citation>
    <scope>IDENTIFICATION</scope>
    <source>
        <tissue evidence="2">Leaf</tissue>
    </source>
</reference>
<organism evidence="1 2">
    <name type="scientific">Nicotiana tabacum</name>
    <name type="common">Common tobacco</name>
    <dbReference type="NCBI Taxonomy" id="4097"/>
    <lineage>
        <taxon>Eukaryota</taxon>
        <taxon>Viridiplantae</taxon>
        <taxon>Streptophyta</taxon>
        <taxon>Embryophyta</taxon>
        <taxon>Tracheophyta</taxon>
        <taxon>Spermatophyta</taxon>
        <taxon>Magnoliopsida</taxon>
        <taxon>eudicotyledons</taxon>
        <taxon>Gunneridae</taxon>
        <taxon>Pentapetalae</taxon>
        <taxon>asterids</taxon>
        <taxon>lamiids</taxon>
        <taxon>Solanales</taxon>
        <taxon>Solanaceae</taxon>
        <taxon>Nicotianoideae</taxon>
        <taxon>Nicotianeae</taxon>
        <taxon>Nicotiana</taxon>
    </lineage>
</organism>
<sequence>MERFIASEWNFTAKPKVYYHNEGQFVVRFNSMEDRDEVLYSGPHMLGTKPMIVKAWLENFDFSKEVLHTIPVWVKFPNLPLNCWGARSLRRISSGLGIPFYADACTTQLDRITYARVLIEMNVTKELPKFIKVTYPNGREFSQRVAYDWVPEFCHIGHKCGKDEQQMQKNKVKQQKQRQEWQPKKNEAMKR</sequence>
<keyword evidence="1" id="KW-1185">Reference proteome</keyword>